<dbReference type="EMBL" id="JAUSZS010000004">
    <property type="protein sequence ID" value="MDQ0934634.1"/>
    <property type="molecule type" value="Genomic_DNA"/>
</dbReference>
<keyword evidence="3" id="KW-1185">Reference proteome</keyword>
<proteinExistence type="predicted"/>
<name>A0ABU0RRN4_9ACTN</name>
<organism evidence="2 3">
    <name type="scientific">Streptomyces turgidiscabies</name>
    <dbReference type="NCBI Taxonomy" id="85558"/>
    <lineage>
        <taxon>Bacteria</taxon>
        <taxon>Bacillati</taxon>
        <taxon>Actinomycetota</taxon>
        <taxon>Actinomycetes</taxon>
        <taxon>Kitasatosporales</taxon>
        <taxon>Streptomycetaceae</taxon>
        <taxon>Streptomyces</taxon>
    </lineage>
</organism>
<comment type="caution">
    <text evidence="2">The sequence shown here is derived from an EMBL/GenBank/DDBJ whole genome shotgun (WGS) entry which is preliminary data.</text>
</comment>
<dbReference type="Proteomes" id="UP001223072">
    <property type="component" value="Unassembled WGS sequence"/>
</dbReference>
<sequence length="85" mass="9518">MSDLVGVRNDHQARTRTAACLSRQRPVQPRDLKPPGFGLRMFLPVNFARSIDVDHWILIIQLLDTSTLVRYIGREGPTTPPPGSP</sequence>
<evidence type="ECO:0000313" key="3">
    <source>
        <dbReference type="Proteomes" id="UP001223072"/>
    </source>
</evidence>
<evidence type="ECO:0000313" key="2">
    <source>
        <dbReference type="EMBL" id="MDQ0934634.1"/>
    </source>
</evidence>
<evidence type="ECO:0000256" key="1">
    <source>
        <dbReference type="SAM" id="MobiDB-lite"/>
    </source>
</evidence>
<feature type="region of interest" description="Disordered" evidence="1">
    <location>
        <begin position="1"/>
        <end position="29"/>
    </location>
</feature>
<gene>
    <name evidence="2" type="ORF">QFZ49_004574</name>
</gene>
<reference evidence="2 3" key="1">
    <citation type="submission" date="2023-07" db="EMBL/GenBank/DDBJ databases">
        <title>Comparative genomics of wheat-associated soil bacteria to identify genetic determinants of phenazine resistance.</title>
        <authorList>
            <person name="Mouncey N."/>
        </authorList>
    </citation>
    <scope>NUCLEOTIDE SEQUENCE [LARGE SCALE GENOMIC DNA]</scope>
    <source>
        <strain evidence="2 3">W2I16</strain>
    </source>
</reference>
<protein>
    <recommendedName>
        <fullName evidence="4">Transposase</fullName>
    </recommendedName>
</protein>
<evidence type="ECO:0008006" key="4">
    <source>
        <dbReference type="Google" id="ProtNLM"/>
    </source>
</evidence>
<accession>A0ABU0RRN4</accession>